<evidence type="ECO:0000259" key="11">
    <source>
        <dbReference type="PROSITE" id="PS50109"/>
    </source>
</evidence>
<gene>
    <name evidence="14" type="ORF">HYN48_13000</name>
</gene>
<dbReference type="Proteomes" id="UP000244193">
    <property type="component" value="Chromosome"/>
</dbReference>
<evidence type="ECO:0000313" key="14">
    <source>
        <dbReference type="EMBL" id="AWA30918.1"/>
    </source>
</evidence>
<evidence type="ECO:0000256" key="2">
    <source>
        <dbReference type="ARBA" id="ARBA00012438"/>
    </source>
</evidence>
<proteinExistence type="predicted"/>
<dbReference type="SMART" id="SM00387">
    <property type="entry name" value="HATPase_c"/>
    <property type="match status" value="1"/>
</dbReference>
<dbReference type="InterPro" id="IPR036097">
    <property type="entry name" value="HisK_dim/P_sf"/>
</dbReference>
<evidence type="ECO:0000256" key="10">
    <source>
        <dbReference type="ARBA" id="ARBA00070616"/>
    </source>
</evidence>
<dbReference type="InterPro" id="IPR035965">
    <property type="entry name" value="PAS-like_dom_sf"/>
</dbReference>
<dbReference type="OrthoDB" id="9808408at2"/>
<keyword evidence="7" id="KW-0067">ATP-binding</keyword>
<evidence type="ECO:0000256" key="1">
    <source>
        <dbReference type="ARBA" id="ARBA00000085"/>
    </source>
</evidence>
<dbReference type="NCBIfam" id="TIGR00229">
    <property type="entry name" value="sensory_box"/>
    <property type="match status" value="1"/>
</dbReference>
<comment type="function">
    <text evidence="9">Putative oxygen sensor; modulates the activity of FixJ, a transcriptional activator of nitrogen fixation fixK gene. FixL probably acts as a kinase that phosphorylates FixJ.</text>
</comment>
<dbReference type="Pfam" id="PF00512">
    <property type="entry name" value="HisKA"/>
    <property type="match status" value="1"/>
</dbReference>
<evidence type="ECO:0000259" key="13">
    <source>
        <dbReference type="PROSITE" id="PS50113"/>
    </source>
</evidence>
<evidence type="ECO:0000256" key="7">
    <source>
        <dbReference type="ARBA" id="ARBA00022840"/>
    </source>
</evidence>
<dbReference type="SMART" id="SM00091">
    <property type="entry name" value="PAS"/>
    <property type="match status" value="1"/>
</dbReference>
<dbReference type="InterPro" id="IPR001610">
    <property type="entry name" value="PAC"/>
</dbReference>
<evidence type="ECO:0000256" key="4">
    <source>
        <dbReference type="ARBA" id="ARBA00022679"/>
    </source>
</evidence>
<dbReference type="CDD" id="cd00075">
    <property type="entry name" value="HATPase"/>
    <property type="match status" value="1"/>
</dbReference>
<dbReference type="InterPro" id="IPR000700">
    <property type="entry name" value="PAS-assoc_C"/>
</dbReference>
<dbReference type="PRINTS" id="PR00344">
    <property type="entry name" value="BCTRLSENSOR"/>
</dbReference>
<dbReference type="PROSITE" id="PS50109">
    <property type="entry name" value="HIS_KIN"/>
    <property type="match status" value="1"/>
</dbReference>
<evidence type="ECO:0000313" key="15">
    <source>
        <dbReference type="Proteomes" id="UP000244193"/>
    </source>
</evidence>
<dbReference type="SUPFAM" id="SSF55874">
    <property type="entry name" value="ATPase domain of HSP90 chaperone/DNA topoisomerase II/histidine kinase"/>
    <property type="match status" value="1"/>
</dbReference>
<dbReference type="SMART" id="SM00086">
    <property type="entry name" value="PAC"/>
    <property type="match status" value="1"/>
</dbReference>
<dbReference type="InterPro" id="IPR003594">
    <property type="entry name" value="HATPase_dom"/>
</dbReference>
<dbReference type="KEGG" id="fmg:HYN48_13000"/>
<keyword evidence="3" id="KW-0597">Phosphoprotein</keyword>
<organism evidence="14 15">
    <name type="scientific">Flavobacterium magnum</name>
    <dbReference type="NCBI Taxonomy" id="2162713"/>
    <lineage>
        <taxon>Bacteria</taxon>
        <taxon>Pseudomonadati</taxon>
        <taxon>Bacteroidota</taxon>
        <taxon>Flavobacteriia</taxon>
        <taxon>Flavobacteriales</taxon>
        <taxon>Flavobacteriaceae</taxon>
        <taxon>Flavobacterium</taxon>
    </lineage>
</organism>
<dbReference type="InterPro" id="IPR013767">
    <property type="entry name" value="PAS_fold"/>
</dbReference>
<dbReference type="InterPro" id="IPR005467">
    <property type="entry name" value="His_kinase_dom"/>
</dbReference>
<dbReference type="PANTHER" id="PTHR43711">
    <property type="entry name" value="TWO-COMPONENT HISTIDINE KINASE"/>
    <property type="match status" value="1"/>
</dbReference>
<evidence type="ECO:0000259" key="12">
    <source>
        <dbReference type="PROSITE" id="PS50112"/>
    </source>
</evidence>
<keyword evidence="15" id="KW-1185">Reference proteome</keyword>
<dbReference type="GO" id="GO:0005524">
    <property type="term" value="F:ATP binding"/>
    <property type="evidence" value="ECO:0007669"/>
    <property type="project" value="UniProtKB-KW"/>
</dbReference>
<dbReference type="PANTHER" id="PTHR43711:SF26">
    <property type="entry name" value="SENSOR HISTIDINE KINASE RCSC"/>
    <property type="match status" value="1"/>
</dbReference>
<dbReference type="InterPro" id="IPR000014">
    <property type="entry name" value="PAS"/>
</dbReference>
<dbReference type="InterPro" id="IPR004358">
    <property type="entry name" value="Sig_transdc_His_kin-like_C"/>
</dbReference>
<dbReference type="Pfam" id="PF02518">
    <property type="entry name" value="HATPase_c"/>
    <property type="match status" value="1"/>
</dbReference>
<dbReference type="EC" id="2.7.13.3" evidence="2"/>
<dbReference type="Gene3D" id="1.10.287.130">
    <property type="match status" value="1"/>
</dbReference>
<dbReference type="InterPro" id="IPR050736">
    <property type="entry name" value="Sensor_HK_Regulatory"/>
</dbReference>
<protein>
    <recommendedName>
        <fullName evidence="10">Sensor protein FixL</fullName>
        <ecNumber evidence="2">2.7.13.3</ecNumber>
    </recommendedName>
</protein>
<dbReference type="Gene3D" id="3.30.565.10">
    <property type="entry name" value="Histidine kinase-like ATPase, C-terminal domain"/>
    <property type="match status" value="1"/>
</dbReference>
<evidence type="ECO:0000256" key="6">
    <source>
        <dbReference type="ARBA" id="ARBA00022777"/>
    </source>
</evidence>
<evidence type="ECO:0000256" key="5">
    <source>
        <dbReference type="ARBA" id="ARBA00022741"/>
    </source>
</evidence>
<dbReference type="SUPFAM" id="SSF55785">
    <property type="entry name" value="PYP-like sensor domain (PAS domain)"/>
    <property type="match status" value="1"/>
</dbReference>
<evidence type="ECO:0000256" key="9">
    <source>
        <dbReference type="ARBA" id="ARBA00059827"/>
    </source>
</evidence>
<evidence type="ECO:0000256" key="3">
    <source>
        <dbReference type="ARBA" id="ARBA00022553"/>
    </source>
</evidence>
<keyword evidence="5" id="KW-0547">Nucleotide-binding</keyword>
<dbReference type="AlphaFoldDB" id="A0A2S0RI76"/>
<comment type="catalytic activity">
    <reaction evidence="1">
        <text>ATP + protein L-histidine = ADP + protein N-phospho-L-histidine.</text>
        <dbReference type="EC" id="2.7.13.3"/>
    </reaction>
</comment>
<dbReference type="InterPro" id="IPR003661">
    <property type="entry name" value="HisK_dim/P_dom"/>
</dbReference>
<dbReference type="PROSITE" id="PS50112">
    <property type="entry name" value="PAS"/>
    <property type="match status" value="1"/>
</dbReference>
<dbReference type="FunFam" id="3.30.450.20:FF:000060">
    <property type="entry name" value="Sensor protein FixL"/>
    <property type="match status" value="1"/>
</dbReference>
<dbReference type="RefSeq" id="WP_108372377.1">
    <property type="nucleotide sequence ID" value="NZ_CP028811.1"/>
</dbReference>
<dbReference type="SMART" id="SM00388">
    <property type="entry name" value="HisKA"/>
    <property type="match status" value="1"/>
</dbReference>
<dbReference type="InterPro" id="IPR036890">
    <property type="entry name" value="HATPase_C_sf"/>
</dbReference>
<dbReference type="GO" id="GO:0000155">
    <property type="term" value="F:phosphorelay sensor kinase activity"/>
    <property type="evidence" value="ECO:0007669"/>
    <property type="project" value="InterPro"/>
</dbReference>
<feature type="domain" description="PAC" evidence="13">
    <location>
        <begin position="80"/>
        <end position="130"/>
    </location>
</feature>
<dbReference type="SUPFAM" id="SSF47384">
    <property type="entry name" value="Homodimeric domain of signal transducing histidine kinase"/>
    <property type="match status" value="1"/>
</dbReference>
<keyword evidence="8" id="KW-0902">Two-component regulatory system</keyword>
<evidence type="ECO:0000256" key="8">
    <source>
        <dbReference type="ARBA" id="ARBA00023012"/>
    </source>
</evidence>
<keyword evidence="4" id="KW-0808">Transferase</keyword>
<feature type="domain" description="Histidine kinase" evidence="11">
    <location>
        <begin position="180"/>
        <end position="395"/>
    </location>
</feature>
<dbReference type="EMBL" id="CP028811">
    <property type="protein sequence ID" value="AWA30918.1"/>
    <property type="molecule type" value="Genomic_DNA"/>
</dbReference>
<accession>A0A2S0RI76</accession>
<keyword evidence="6 14" id="KW-0418">Kinase</keyword>
<dbReference type="CDD" id="cd00082">
    <property type="entry name" value="HisKA"/>
    <property type="match status" value="1"/>
</dbReference>
<reference evidence="14 15" key="1">
    <citation type="submission" date="2018-04" db="EMBL/GenBank/DDBJ databases">
        <title>Genome sequencing of Flavobacterium sp. HYN0048.</title>
        <authorList>
            <person name="Yi H."/>
            <person name="Baek C."/>
        </authorList>
    </citation>
    <scope>NUCLEOTIDE SEQUENCE [LARGE SCALE GENOMIC DNA]</scope>
    <source>
        <strain evidence="14 15">HYN0048</strain>
    </source>
</reference>
<dbReference type="Pfam" id="PF00989">
    <property type="entry name" value="PAS"/>
    <property type="match status" value="1"/>
</dbReference>
<sequence>MKNSELLHAIVQNAIDGIISIDAYGIVESINPSACALFGYEPEEVIGNNISILMPAPDKGQHDHYLRRYQVTHKPRIIGIGREVTGRRRDGSLFPMRLGVSEVHYNEQTFYVGFIHDLTQQKQAEEQLKDYALHLEELVETRTQSLNDTIRALEVAKEQISHSLESEKELGKLKSRFISMASHEFRTPLSTIQLSASLAEKYGESAGVKEISKHAGKIKASVTSLTAILNNFLQMERLESGNITAANAPFDLRELAVEITEEMQQLAKTKQVIRYTHEGDYAMVTLDKYLVRNCIINLLTNAIKYSGDDGRIGFHTKTAADGCTIEVQDNGIGIPEEDRKYLFGAFFRAQNTGNIPGTGLGLNIVARHVALMGGSVSFTGDARRGTIFTLKFPKA</sequence>
<dbReference type="Gene3D" id="3.30.450.20">
    <property type="entry name" value="PAS domain"/>
    <property type="match status" value="1"/>
</dbReference>
<dbReference type="GO" id="GO:0006355">
    <property type="term" value="P:regulation of DNA-templated transcription"/>
    <property type="evidence" value="ECO:0007669"/>
    <property type="project" value="InterPro"/>
</dbReference>
<dbReference type="PROSITE" id="PS50113">
    <property type="entry name" value="PAC"/>
    <property type="match status" value="1"/>
</dbReference>
<name>A0A2S0RI76_9FLAO</name>
<dbReference type="CDD" id="cd00130">
    <property type="entry name" value="PAS"/>
    <property type="match status" value="1"/>
</dbReference>
<feature type="domain" description="PAS" evidence="12">
    <location>
        <begin position="3"/>
        <end position="55"/>
    </location>
</feature>